<reference evidence="2" key="1">
    <citation type="submission" date="2022-11" db="UniProtKB">
        <authorList>
            <consortium name="WormBaseParasite"/>
        </authorList>
    </citation>
    <scope>IDENTIFICATION</scope>
</reference>
<dbReference type="WBParaSite" id="PSAMB.scaffold3515size17983.g21779.t1">
    <property type="protein sequence ID" value="PSAMB.scaffold3515size17983.g21779.t1"/>
    <property type="gene ID" value="PSAMB.scaffold3515size17983.g21779"/>
</dbReference>
<sequence>MEDGIAKASEVQSEERINAWEQFHEILYKEYRHLLPNASSETVLSVSYATRPDPQILEQDGPELSISLDRARDLVASLPESARQALLAPIHLGLLDLQSVFYLKDNTSMNNIAICVEDYLQLIAARYANWQ</sequence>
<accession>A0A914W9Y6</accession>
<organism evidence="1 2">
    <name type="scientific">Plectus sambesii</name>
    <dbReference type="NCBI Taxonomy" id="2011161"/>
    <lineage>
        <taxon>Eukaryota</taxon>
        <taxon>Metazoa</taxon>
        <taxon>Ecdysozoa</taxon>
        <taxon>Nematoda</taxon>
        <taxon>Chromadorea</taxon>
        <taxon>Plectida</taxon>
        <taxon>Plectina</taxon>
        <taxon>Plectoidea</taxon>
        <taxon>Plectidae</taxon>
        <taxon>Plectus</taxon>
    </lineage>
</organism>
<proteinExistence type="predicted"/>
<dbReference type="Proteomes" id="UP000887566">
    <property type="component" value="Unplaced"/>
</dbReference>
<evidence type="ECO:0000313" key="2">
    <source>
        <dbReference type="WBParaSite" id="PSAMB.scaffold3515size17983.g21779.t1"/>
    </source>
</evidence>
<name>A0A914W9Y6_9BILA</name>
<evidence type="ECO:0000313" key="1">
    <source>
        <dbReference type="Proteomes" id="UP000887566"/>
    </source>
</evidence>
<dbReference type="AlphaFoldDB" id="A0A914W9Y6"/>
<protein>
    <submittedName>
        <fullName evidence="2">Uncharacterized protein</fullName>
    </submittedName>
</protein>
<keyword evidence="1" id="KW-1185">Reference proteome</keyword>